<dbReference type="InterPro" id="IPR006558">
    <property type="entry name" value="LamG-like"/>
</dbReference>
<dbReference type="SMART" id="SM00137">
    <property type="entry name" value="MAM"/>
    <property type="match status" value="1"/>
</dbReference>
<dbReference type="InterPro" id="IPR013320">
    <property type="entry name" value="ConA-like_dom_sf"/>
</dbReference>
<dbReference type="InterPro" id="IPR051560">
    <property type="entry name" value="MAM_domain-containing"/>
</dbReference>
<evidence type="ECO:0000259" key="9">
    <source>
        <dbReference type="PROSITE" id="PS50060"/>
    </source>
</evidence>
<protein>
    <recommendedName>
        <fullName evidence="9">MAM domain-containing protein</fullName>
    </recommendedName>
</protein>
<dbReference type="SMART" id="SM00560">
    <property type="entry name" value="LamGL"/>
    <property type="match status" value="1"/>
</dbReference>
<evidence type="ECO:0000256" key="5">
    <source>
        <dbReference type="ARBA" id="ARBA00023069"/>
    </source>
</evidence>
<dbReference type="PROSITE" id="PS00018">
    <property type="entry name" value="EF_HAND_1"/>
    <property type="match status" value="1"/>
</dbReference>
<evidence type="ECO:0000256" key="2">
    <source>
        <dbReference type="ARBA" id="ARBA00004496"/>
    </source>
</evidence>
<dbReference type="InterPro" id="IPR018247">
    <property type="entry name" value="EF_Hand_1_Ca_BS"/>
</dbReference>
<evidence type="ECO:0000256" key="1">
    <source>
        <dbReference type="ARBA" id="ARBA00004138"/>
    </source>
</evidence>
<evidence type="ECO:0000256" key="3">
    <source>
        <dbReference type="ARBA" id="ARBA00022490"/>
    </source>
</evidence>
<dbReference type="GO" id="GO:0016020">
    <property type="term" value="C:membrane"/>
    <property type="evidence" value="ECO:0007669"/>
    <property type="project" value="InterPro"/>
</dbReference>
<keyword evidence="5" id="KW-0969">Cilium</keyword>
<keyword evidence="7" id="KW-0966">Cell projection</keyword>
<dbReference type="InterPro" id="IPR013783">
    <property type="entry name" value="Ig-like_fold"/>
</dbReference>
<dbReference type="Pfam" id="PF18962">
    <property type="entry name" value="Por_Secre_tail"/>
    <property type="match status" value="1"/>
</dbReference>
<dbReference type="PROSITE" id="PS50060">
    <property type="entry name" value="MAM_2"/>
    <property type="match status" value="2"/>
</dbReference>
<gene>
    <name evidence="10" type="ORF">LPB138_10855</name>
</gene>
<organism evidence="10 11">
    <name type="scientific">Urechidicola croceus</name>
    <dbReference type="NCBI Taxonomy" id="1850246"/>
    <lineage>
        <taxon>Bacteria</taxon>
        <taxon>Pseudomonadati</taxon>
        <taxon>Bacteroidota</taxon>
        <taxon>Flavobacteriia</taxon>
        <taxon>Flavobacteriales</taxon>
        <taxon>Flavobacteriaceae</taxon>
        <taxon>Urechidicola</taxon>
    </lineage>
</organism>
<feature type="region of interest" description="Disordered" evidence="8">
    <location>
        <begin position="32"/>
        <end position="52"/>
    </location>
</feature>
<dbReference type="GO" id="GO:0004553">
    <property type="term" value="F:hydrolase activity, hydrolyzing O-glycosyl compounds"/>
    <property type="evidence" value="ECO:0007669"/>
    <property type="project" value="UniProtKB-ARBA"/>
</dbReference>
<dbReference type="InterPro" id="IPR026444">
    <property type="entry name" value="Secre_tail"/>
</dbReference>
<dbReference type="NCBIfam" id="TIGR04183">
    <property type="entry name" value="Por_Secre_tail"/>
    <property type="match status" value="1"/>
</dbReference>
<name>A0A1D8P9A4_9FLAO</name>
<dbReference type="InterPro" id="IPR053879">
    <property type="entry name" value="HYDIN_VesB_CFA65-like_Ig"/>
</dbReference>
<comment type="subcellular location">
    <subcellularLocation>
        <location evidence="1">Cell projection</location>
        <location evidence="1">Cilium</location>
    </subcellularLocation>
    <subcellularLocation>
        <location evidence="2">Cytoplasm</location>
    </subcellularLocation>
</comment>
<dbReference type="PANTHER" id="PTHR23282">
    <property type="entry name" value="APICAL ENDOSOMAL GLYCOPROTEIN PRECURSOR"/>
    <property type="match status" value="1"/>
</dbReference>
<feature type="region of interest" description="Disordered" evidence="8">
    <location>
        <begin position="662"/>
        <end position="703"/>
    </location>
</feature>
<keyword evidence="3" id="KW-0963">Cytoplasm</keyword>
<keyword evidence="11" id="KW-1185">Reference proteome</keyword>
<reference evidence="10 11" key="1">
    <citation type="submission" date="2016-10" db="EMBL/GenBank/DDBJ databases">
        <title>Lutibacter sp. LPB0138, isolated from marine gastropod.</title>
        <authorList>
            <person name="Kim E."/>
            <person name="Yi H."/>
        </authorList>
    </citation>
    <scope>NUCLEOTIDE SEQUENCE [LARGE SCALE GENOMIC DNA]</scope>
    <source>
        <strain evidence="10 11">LPB0138</strain>
    </source>
</reference>
<dbReference type="EMBL" id="CP017478">
    <property type="protein sequence ID" value="AOW21146.1"/>
    <property type="molecule type" value="Genomic_DNA"/>
</dbReference>
<evidence type="ECO:0000256" key="8">
    <source>
        <dbReference type="SAM" id="MobiDB-lite"/>
    </source>
</evidence>
<dbReference type="NCBIfam" id="NF012200">
    <property type="entry name" value="choice_anch_D"/>
    <property type="match status" value="1"/>
</dbReference>
<dbReference type="KEGG" id="lul:LPB138_10855"/>
<dbReference type="STRING" id="1850246.LPB138_10855"/>
<feature type="domain" description="MAM" evidence="9">
    <location>
        <begin position="525"/>
        <end position="575"/>
    </location>
</feature>
<dbReference type="GO" id="GO:0005975">
    <property type="term" value="P:carbohydrate metabolic process"/>
    <property type="evidence" value="ECO:0007669"/>
    <property type="project" value="UniProtKB-ARBA"/>
</dbReference>
<evidence type="ECO:0000313" key="10">
    <source>
        <dbReference type="EMBL" id="AOW21146.1"/>
    </source>
</evidence>
<evidence type="ECO:0000256" key="6">
    <source>
        <dbReference type="ARBA" id="ARBA00023157"/>
    </source>
</evidence>
<dbReference type="Gene3D" id="2.60.40.10">
    <property type="entry name" value="Immunoglobulins"/>
    <property type="match status" value="1"/>
</dbReference>
<accession>A0A1D8P9A4</accession>
<dbReference type="GO" id="GO:0005737">
    <property type="term" value="C:cytoplasm"/>
    <property type="evidence" value="ECO:0007669"/>
    <property type="project" value="UniProtKB-SubCell"/>
</dbReference>
<evidence type="ECO:0000313" key="11">
    <source>
        <dbReference type="Proteomes" id="UP000176050"/>
    </source>
</evidence>
<dbReference type="CDD" id="cd06263">
    <property type="entry name" value="MAM"/>
    <property type="match status" value="1"/>
</dbReference>
<keyword evidence="4" id="KW-0732">Signal</keyword>
<evidence type="ECO:0000256" key="7">
    <source>
        <dbReference type="ARBA" id="ARBA00023273"/>
    </source>
</evidence>
<proteinExistence type="predicted"/>
<dbReference type="Pfam" id="PF00629">
    <property type="entry name" value="MAM"/>
    <property type="match status" value="1"/>
</dbReference>
<dbReference type="Pfam" id="PF22544">
    <property type="entry name" value="HYDIN_VesB_CFA65-like_Ig"/>
    <property type="match status" value="1"/>
</dbReference>
<dbReference type="Gene3D" id="2.60.120.200">
    <property type="match status" value="2"/>
</dbReference>
<keyword evidence="6" id="KW-1015">Disulfide bond</keyword>
<dbReference type="InterPro" id="IPR000998">
    <property type="entry name" value="MAM_dom"/>
</dbReference>
<evidence type="ECO:0000256" key="4">
    <source>
        <dbReference type="ARBA" id="ARBA00022729"/>
    </source>
</evidence>
<dbReference type="SUPFAM" id="SSF49899">
    <property type="entry name" value="Concanavalin A-like lectins/glucanases"/>
    <property type="match status" value="2"/>
</dbReference>
<dbReference type="PANTHER" id="PTHR23282:SF101">
    <property type="entry name" value="MAM DOMAIN-CONTAINING PROTEIN"/>
    <property type="match status" value="1"/>
</dbReference>
<feature type="domain" description="MAM" evidence="9">
    <location>
        <begin position="13"/>
        <end position="177"/>
    </location>
</feature>
<dbReference type="Proteomes" id="UP000176050">
    <property type="component" value="Chromosome"/>
</dbReference>
<dbReference type="Pfam" id="PF13385">
    <property type="entry name" value="Laminin_G_3"/>
    <property type="match status" value="1"/>
</dbReference>
<sequence length="1657" mass="179896">MVFSVGFSQTVIYSEDFESNIGTWTQDTADTLDWSRNSGGTGSGGTGPNNSSDGSFYMYTEASSNYNTTANFISEPFNLSGISSPIFTFHYHMFGSNMGTLNVNISTDGGSTFGAPIWTQNGQHQGSNSAAWQQVDIDLSTYIGQTINIQFNGQVGSSYRSDIAIDEISLTVTSSPDPEIDVTGNSLPIIGDGTNAPSINDNTDFGTVQVGSETSIKTYTITNNGSLDLVLGTSTISGSSDFVISTFPGTTITPGNSEIIEISFNTLSLGIQTAQLSIVNNDPDENPYLINLSAEGTQAFYDSDGDGVFDDVDIDDDNDGIIDSLEESNCSGSIITNSVNYKFLNETFGTGGRTTINTSYNATTTYCYEDGTAGTDTTGCPTLSDTSLNDGEYTVYSRITNNDDVADGINVDIASWAEDFWYEGEDHTPGDIDGRMAIFNASYDPGVFYTASITGALPNVPITYDFWVLNIDRTDAPCVDGGSTCTGPGVDGSRLRPNVLVEFRDLTGNVLASITTGDIDPTPVGDTAGNWMNFRADLVLNVSQFEVVFINNETGGLGNDLALDDIKIEQTLCDVDNDGIADVFDLDSDDDGIVDLIEVGLGALNNGNGVIDPVVGWVDVNGDGLHDAAAGNVIPDTDGDGTPDYLDLDSDNDSIFDVDESGATNSSMPGFINEDGDINGDGTGNNTETEAFREKDTDGDGTSEYYGDGILDIYEHSSGLYGNANQTNPIDSDGDTIPDYLDPTTNTTHDISTTLYASLDANNDGIIDDTIDTDGDGILDLYDTDDMLFGSPRDLDRSLYIDFDGRNDYAQDTSLLGGLTDATIMAWINIDDLFSNQGFIVGQNNFNLKINNSRNLIATANGTTLSNSTVLNTSQWIHVAAVYSSGTNTFNLYVNGEEVNTTTAASALNVDSSLLTLAKNPSTDTEYFNGGIEEVKIFGIALTELQLQKMVYQKIEDNGQILGEIIPIDIDVAWLDLLRYYRMDAYQDDVVDNYTTSIIDQYPGTFARCYNVKNIKVETAPMPFVTQAVPSNYDIGVAVSQNNDVRGDDVKDYDWSITHIRHDINLDDFHSDLGLMIDTGVLVNLNNDTALQNNWYLNLDGVVDLNGESQLVQTSESILDIDSEGYIERDQQGTANSFTYNYWSSPVSVIGAGVNNTPFSISDVLRDGTTSSTPINLDFDTATTLSTADPYYSDGALTNPRKIASYWLWKFVNQTNDYANWEWFGAYNNINVADGFSMKGVSSTSSVTDSQNYVFVGKPNNAPNVTGEIVHTTFPGGTSIEGYTYNSLTGNPFPSAMDADQFILDNISSTTGTIYFWEHWGGGNHNWEDYRAGYSMYTMSGGLPGVSHPDGANVGGGTKTPGQYIPVGQGFYIVSSNAGGDVVFKNSQRIFKIELDDDTNSDHSIFTRAASKNNINEASTERNNNTTNEKQRIRLGFESPDGYHRQVLMAFLEGATDAIDPGYDGEAGDYLPNDGFFIQDDKYYAIIAFGEFDEEREVPISIFIDEANDGGNQKFMVDRIENMPETISIYIKDNETGILHDIKNNVFEVALSTGEHKTRFSVVFQDRVLSLNAELAESNDLKVFMNNSNSEIQIINNKNLELNEISLYNSIGQTINSWNHLGNDMMISLPLNNISSGVYIVTIKTTKGVVSQKIIIK</sequence>